<dbReference type="EMBL" id="JACHMG010000001">
    <property type="protein sequence ID" value="MBB4687230.1"/>
    <property type="molecule type" value="Genomic_DNA"/>
</dbReference>
<keyword evidence="2" id="KW-1185">Reference proteome</keyword>
<organism evidence="1 2">
    <name type="scientific">Amycolatopsis jiangsuensis</name>
    <dbReference type="NCBI Taxonomy" id="1181879"/>
    <lineage>
        <taxon>Bacteria</taxon>
        <taxon>Bacillati</taxon>
        <taxon>Actinomycetota</taxon>
        <taxon>Actinomycetes</taxon>
        <taxon>Pseudonocardiales</taxon>
        <taxon>Pseudonocardiaceae</taxon>
        <taxon>Amycolatopsis</taxon>
    </lineage>
</organism>
<dbReference type="AlphaFoldDB" id="A0A840IZI2"/>
<dbReference type="RefSeq" id="WP_184781972.1">
    <property type="nucleotide sequence ID" value="NZ_JACHMG010000001.1"/>
</dbReference>
<evidence type="ECO:0000313" key="1">
    <source>
        <dbReference type="EMBL" id="MBB4687230.1"/>
    </source>
</evidence>
<accession>A0A840IZI2</accession>
<sequence length="55" mass="6033">MASKPLVHRGSSSWWSGTFTTLCGQKFPLKGSKNPWFTNPRCPACEAIHRANGGK</sequence>
<proteinExistence type="predicted"/>
<evidence type="ECO:0000313" key="2">
    <source>
        <dbReference type="Proteomes" id="UP000581769"/>
    </source>
</evidence>
<comment type="caution">
    <text evidence="1">The sequence shown here is derived from an EMBL/GenBank/DDBJ whole genome shotgun (WGS) entry which is preliminary data.</text>
</comment>
<name>A0A840IZI2_9PSEU</name>
<reference evidence="1 2" key="1">
    <citation type="submission" date="2020-08" db="EMBL/GenBank/DDBJ databases">
        <title>Sequencing the genomes of 1000 actinobacteria strains.</title>
        <authorList>
            <person name="Klenk H.-P."/>
        </authorList>
    </citation>
    <scope>NUCLEOTIDE SEQUENCE [LARGE SCALE GENOMIC DNA]</scope>
    <source>
        <strain evidence="1 2">DSM 45859</strain>
    </source>
</reference>
<gene>
    <name evidence="1" type="ORF">BJY18_004715</name>
</gene>
<protein>
    <submittedName>
        <fullName evidence="1">Uncharacterized protein</fullName>
    </submittedName>
</protein>
<dbReference type="Proteomes" id="UP000581769">
    <property type="component" value="Unassembled WGS sequence"/>
</dbReference>